<evidence type="ECO:0000256" key="2">
    <source>
        <dbReference type="SAM" id="Phobius"/>
    </source>
</evidence>
<feature type="transmembrane region" description="Helical" evidence="2">
    <location>
        <begin position="6"/>
        <end position="28"/>
    </location>
</feature>
<keyword evidence="2" id="KW-1133">Transmembrane helix</keyword>
<reference evidence="3 4" key="1">
    <citation type="submission" date="2022-09" db="EMBL/GenBank/DDBJ databases">
        <authorList>
            <person name="Palmer J.M."/>
        </authorList>
    </citation>
    <scope>NUCLEOTIDE SEQUENCE [LARGE SCALE GENOMIC DNA]</scope>
    <source>
        <strain evidence="3 4">DSM 7382</strain>
    </source>
</reference>
<evidence type="ECO:0000313" key="4">
    <source>
        <dbReference type="Proteomes" id="UP001385951"/>
    </source>
</evidence>
<sequence length="339" mass="37355">MYSALDITGLVLGILGLSGTVLLVRYLLPKHRIASLERAYATAYCLYQCSVSEGLLLPNEQTKLREKLRRTRTSLNEVKNRVTCLGGTWRKIFTTLRRIYRNFGEINSSIHSICVQVASSSETGKERLEKDGIPYDPCMFPLATTVSLESFKMGDHGDTISVHQLFPSQQDLPHIFSTNIPNDIESAPYSEIIRPKPAPSPRHAPQHRDSVSSTATTVVEEPSSCDDHSTITTGTSTKHCDTELEKNEVHASPSLGFLLAALQKGVDPSNAVSNCCTDLQWRVNLLQAVSNSLHASESQGSDYSADLNQCKEDLLAVVGRLSKVSDIWARRETGPMLPI</sequence>
<keyword evidence="4" id="KW-1185">Reference proteome</keyword>
<dbReference type="Proteomes" id="UP001385951">
    <property type="component" value="Unassembled WGS sequence"/>
</dbReference>
<keyword evidence="2" id="KW-0812">Transmembrane</keyword>
<gene>
    <name evidence="3" type="ORF">QCA50_004833</name>
</gene>
<proteinExistence type="predicted"/>
<accession>A0AAW0GPA9</accession>
<dbReference type="EMBL" id="JASBNA010000005">
    <property type="protein sequence ID" value="KAK7691434.1"/>
    <property type="molecule type" value="Genomic_DNA"/>
</dbReference>
<comment type="caution">
    <text evidence="3">The sequence shown here is derived from an EMBL/GenBank/DDBJ whole genome shotgun (WGS) entry which is preliminary data.</text>
</comment>
<name>A0AAW0GPA9_9APHY</name>
<dbReference type="AlphaFoldDB" id="A0AAW0GPA9"/>
<organism evidence="3 4">
    <name type="scientific">Cerrena zonata</name>
    <dbReference type="NCBI Taxonomy" id="2478898"/>
    <lineage>
        <taxon>Eukaryota</taxon>
        <taxon>Fungi</taxon>
        <taxon>Dikarya</taxon>
        <taxon>Basidiomycota</taxon>
        <taxon>Agaricomycotina</taxon>
        <taxon>Agaricomycetes</taxon>
        <taxon>Polyporales</taxon>
        <taxon>Cerrenaceae</taxon>
        <taxon>Cerrena</taxon>
    </lineage>
</organism>
<protein>
    <submittedName>
        <fullName evidence="3">Uncharacterized protein</fullName>
    </submittedName>
</protein>
<evidence type="ECO:0000256" key="1">
    <source>
        <dbReference type="SAM" id="MobiDB-lite"/>
    </source>
</evidence>
<feature type="region of interest" description="Disordered" evidence="1">
    <location>
        <begin position="194"/>
        <end position="236"/>
    </location>
</feature>
<keyword evidence="2" id="KW-0472">Membrane</keyword>
<evidence type="ECO:0000313" key="3">
    <source>
        <dbReference type="EMBL" id="KAK7691434.1"/>
    </source>
</evidence>